<proteinExistence type="predicted"/>
<dbReference type="InterPro" id="IPR009467">
    <property type="entry name" value="Glycolipid-bd_prot_put"/>
</dbReference>
<dbReference type="AlphaFoldDB" id="A0A0E3S9L4"/>
<dbReference type="Pfam" id="PF06475">
    <property type="entry name" value="Glycolipid_bind"/>
    <property type="match status" value="1"/>
</dbReference>
<dbReference type="HOGENOM" id="CLU_2313798_0_0_2"/>
<dbReference type="PATRIC" id="fig|1434110.4.peg.1149"/>
<organism evidence="1 2">
    <name type="scientific">Methanosarcina horonobensis HB-1 = JCM 15518</name>
    <dbReference type="NCBI Taxonomy" id="1434110"/>
    <lineage>
        <taxon>Archaea</taxon>
        <taxon>Methanobacteriati</taxon>
        <taxon>Methanobacteriota</taxon>
        <taxon>Stenosarchaea group</taxon>
        <taxon>Methanomicrobia</taxon>
        <taxon>Methanosarcinales</taxon>
        <taxon>Methanosarcinaceae</taxon>
        <taxon>Methanosarcina</taxon>
    </lineage>
</organism>
<dbReference type="Proteomes" id="UP000033101">
    <property type="component" value="Chromosome"/>
</dbReference>
<dbReference type="EMBL" id="CP009516">
    <property type="protein sequence ID" value="AKB77406.1"/>
    <property type="molecule type" value="Genomic_DNA"/>
</dbReference>
<gene>
    <name evidence="1" type="ORF">MSHOH_0923</name>
</gene>
<dbReference type="KEGG" id="mhor:MSHOH_0923"/>
<dbReference type="SUPFAM" id="SSF159275">
    <property type="entry name" value="PA1994-like"/>
    <property type="match status" value="1"/>
</dbReference>
<reference evidence="1 2" key="1">
    <citation type="submission" date="2014-07" db="EMBL/GenBank/DDBJ databases">
        <title>Methanogenic archaea and the global carbon cycle.</title>
        <authorList>
            <person name="Henriksen J.R."/>
            <person name="Luke J."/>
            <person name="Reinhart S."/>
            <person name="Benedict M.N."/>
            <person name="Youngblut N.D."/>
            <person name="Metcalf M.E."/>
            <person name="Whitaker R.J."/>
            <person name="Metcalf W.W."/>
        </authorList>
    </citation>
    <scope>NUCLEOTIDE SEQUENCE [LARGE SCALE GENOMIC DNA]</scope>
    <source>
        <strain evidence="1 2">HB-1</strain>
    </source>
</reference>
<accession>A0A0E3S9L4</accession>
<name>A0A0E3S9L4_9EURY</name>
<evidence type="ECO:0000313" key="1">
    <source>
        <dbReference type="EMBL" id="AKB77406.1"/>
    </source>
</evidence>
<sequence>MGKHLVEFDGVKMVDISISPFTNTLPIKRLQFESKRPQRVDIIYFDENKFSLRRLQQIYSRVDERTYRYQDVELPDFVSDIVVDDEGLVIDFQKMFRRV</sequence>
<protein>
    <submittedName>
        <fullName evidence="1">Uncharacterized protein</fullName>
    </submittedName>
</protein>
<keyword evidence="2" id="KW-1185">Reference proteome</keyword>
<evidence type="ECO:0000313" key="2">
    <source>
        <dbReference type="Proteomes" id="UP000033101"/>
    </source>
</evidence>